<keyword evidence="1" id="KW-0812">Transmembrane</keyword>
<accession>A0A0S7C1Z5</accession>
<protein>
    <recommendedName>
        <fullName evidence="4">Zinc-finger</fullName>
    </recommendedName>
</protein>
<evidence type="ECO:0008006" key="4">
    <source>
        <dbReference type="Google" id="ProtNLM"/>
    </source>
</evidence>
<organism evidence="2">
    <name type="scientific">Lentimicrobium saccharophilum</name>
    <dbReference type="NCBI Taxonomy" id="1678841"/>
    <lineage>
        <taxon>Bacteria</taxon>
        <taxon>Pseudomonadati</taxon>
        <taxon>Bacteroidota</taxon>
        <taxon>Bacteroidia</taxon>
        <taxon>Bacteroidales</taxon>
        <taxon>Lentimicrobiaceae</taxon>
        <taxon>Lentimicrobium</taxon>
    </lineage>
</organism>
<keyword evidence="3" id="KW-1185">Reference proteome</keyword>
<keyword evidence="1" id="KW-0472">Membrane</keyword>
<sequence length="160" mass="18514">MKCRDAQKLILDYTASADVRQYNPDLDRHLQECITCRRFSELYSEAFQVVAAERVTEENPEFYYNVISRLRAGKANRFEHGWLKINTFQFGTSLTGLAAAVFLGIWLGSRVLVPFFNGYVVREDAASGLQEAYAQEIMQQEASLERLETYFFDNEKNEDK</sequence>
<proteinExistence type="predicted"/>
<dbReference type="OrthoDB" id="1121441at2"/>
<evidence type="ECO:0000256" key="1">
    <source>
        <dbReference type="SAM" id="Phobius"/>
    </source>
</evidence>
<keyword evidence="1" id="KW-1133">Transmembrane helix</keyword>
<dbReference type="STRING" id="1678841.TBC1_12835"/>
<name>A0A0S7C1Z5_9BACT</name>
<evidence type="ECO:0000313" key="2">
    <source>
        <dbReference type="EMBL" id="GAP45019.1"/>
    </source>
</evidence>
<dbReference type="EMBL" id="DF968183">
    <property type="protein sequence ID" value="GAP45019.1"/>
    <property type="molecule type" value="Genomic_DNA"/>
</dbReference>
<gene>
    <name evidence="2" type="ORF">TBC1_12835</name>
</gene>
<dbReference type="RefSeq" id="WP_062045052.1">
    <property type="nucleotide sequence ID" value="NZ_DF968183.1"/>
</dbReference>
<dbReference type="AlphaFoldDB" id="A0A0S7C1Z5"/>
<dbReference type="Proteomes" id="UP000053091">
    <property type="component" value="Unassembled WGS sequence"/>
</dbReference>
<reference evidence="2" key="1">
    <citation type="journal article" date="2015" name="Genome Announc.">
        <title>Draft Genome Sequence of Bacteroidales Strain TBC1, a Novel Isolate from a Methanogenic Wastewater Treatment System.</title>
        <authorList>
            <person name="Tourlousse D.M."/>
            <person name="Matsuura N."/>
            <person name="Sun L."/>
            <person name="Toyonaga M."/>
            <person name="Kuroda K."/>
            <person name="Ohashi A."/>
            <person name="Cruz R."/>
            <person name="Yamaguchi T."/>
            <person name="Sekiguchi Y."/>
        </authorList>
    </citation>
    <scope>NUCLEOTIDE SEQUENCE [LARGE SCALE GENOMIC DNA]</scope>
    <source>
        <strain evidence="2">TBC1</strain>
    </source>
</reference>
<evidence type="ECO:0000313" key="3">
    <source>
        <dbReference type="Proteomes" id="UP000053091"/>
    </source>
</evidence>
<feature type="transmembrane region" description="Helical" evidence="1">
    <location>
        <begin position="87"/>
        <end position="107"/>
    </location>
</feature>